<dbReference type="Proteomes" id="UP001530400">
    <property type="component" value="Unassembled WGS sequence"/>
</dbReference>
<evidence type="ECO:0000313" key="3">
    <source>
        <dbReference type="Proteomes" id="UP001530400"/>
    </source>
</evidence>
<sequence>MADDSWANIEMQSSEDAEEEDEPPRELDPGSNRRGCRGAITDIHRSLVKKEAYDDTLSKVQSNLIRNNSGCNSVKLKNVFDKHLEQFRIATGSEKEFDEDFLMDMACMGKSLRTLNAEVTLGELEEMEHRRNLERAPSKRVRKTVIKMNAWHQKHTLKEMLRVSKLNPGMAWLTSFYRCDPRWQIGRFFDEVAKEGGNVPMDETLKASPLPDLFCKASVFTVWRPTSDEAIKNMMLGVACGKGLDIKGKSAKQGNISSYVPFLQIYEGPHKQECKSYMKPNHKIRIFYQDEKCRDKARDVIHGAMGMITANNKLQCAEPEAQDIVNDTDFTKDPIELFALDIEEPLFWECYVMMQDCSRTDGTGWDIGRKSLPPFMSMNLDTIRRTPGKGEPRAVVYQMSKTNPMEPRMLLMAYEENGGVKPVVSDFDCFILGSRGVRYKNPIPPDQVELLQWSVRNIGEVLDARASASFRDQADWIDTWFQVLNKYEDYHPKPPRFGNGDPKSYEIIEVGVSRLHDTGCVRHGAECFNWYFPQEIDDEFLVISDTLPGNIKWKKMNVKELQEILIEKIDVGFTFPINPKWVLCDPGWKRVYDKLLASNHPNVQDSINCWLPPESGLREQIEEISARHPDGFKVKKNKMLQFKSSTLTVIRMNEREKKMLASGSSVNGED</sequence>
<name>A0ABD3NNV6_9STRA</name>
<protein>
    <submittedName>
        <fullName evidence="2">Uncharacterized protein</fullName>
    </submittedName>
</protein>
<accession>A0ABD3NNV6</accession>
<proteinExistence type="predicted"/>
<keyword evidence="3" id="KW-1185">Reference proteome</keyword>
<evidence type="ECO:0000256" key="1">
    <source>
        <dbReference type="SAM" id="MobiDB-lite"/>
    </source>
</evidence>
<gene>
    <name evidence="2" type="ORF">ACHAWO_013482</name>
</gene>
<organism evidence="2 3">
    <name type="scientific">Cyclotella atomus</name>
    <dbReference type="NCBI Taxonomy" id="382360"/>
    <lineage>
        <taxon>Eukaryota</taxon>
        <taxon>Sar</taxon>
        <taxon>Stramenopiles</taxon>
        <taxon>Ochrophyta</taxon>
        <taxon>Bacillariophyta</taxon>
        <taxon>Coscinodiscophyceae</taxon>
        <taxon>Thalassiosirophycidae</taxon>
        <taxon>Stephanodiscales</taxon>
        <taxon>Stephanodiscaceae</taxon>
        <taxon>Cyclotella</taxon>
    </lineage>
</organism>
<feature type="region of interest" description="Disordered" evidence="1">
    <location>
        <begin position="1"/>
        <end position="36"/>
    </location>
</feature>
<comment type="caution">
    <text evidence="2">The sequence shown here is derived from an EMBL/GenBank/DDBJ whole genome shotgun (WGS) entry which is preliminary data.</text>
</comment>
<reference evidence="2 3" key="1">
    <citation type="submission" date="2024-10" db="EMBL/GenBank/DDBJ databases">
        <title>Updated reference genomes for cyclostephanoid diatoms.</title>
        <authorList>
            <person name="Roberts W.R."/>
            <person name="Alverson A.J."/>
        </authorList>
    </citation>
    <scope>NUCLEOTIDE SEQUENCE [LARGE SCALE GENOMIC DNA]</scope>
    <source>
        <strain evidence="2 3">AJA010-31</strain>
    </source>
</reference>
<evidence type="ECO:0000313" key="2">
    <source>
        <dbReference type="EMBL" id="KAL3777256.1"/>
    </source>
</evidence>
<feature type="compositionally biased region" description="Acidic residues" evidence="1">
    <location>
        <begin position="13"/>
        <end position="23"/>
    </location>
</feature>
<dbReference type="EMBL" id="JALLPJ020001055">
    <property type="protein sequence ID" value="KAL3777256.1"/>
    <property type="molecule type" value="Genomic_DNA"/>
</dbReference>
<dbReference type="AlphaFoldDB" id="A0ABD3NNV6"/>